<dbReference type="NCBIfam" id="NF041240">
    <property type="entry name" value="YebF_not_Cmi"/>
    <property type="match status" value="1"/>
</dbReference>
<reference evidence="5" key="2">
    <citation type="submission" date="2016-12" db="EMBL/GenBank/DDBJ databases">
        <authorList>
            <person name="Song W.-J."/>
            <person name="Kurnit D.M."/>
        </authorList>
    </citation>
    <scope>NUCLEOTIDE SEQUENCE [LARGE SCALE GENOMIC DNA]</scope>
    <source>
        <strain evidence="5">HGB1681</strain>
    </source>
</reference>
<evidence type="ECO:0000256" key="3">
    <source>
        <dbReference type="SAM" id="SignalP"/>
    </source>
</evidence>
<dbReference type="Gene3D" id="3.10.450.300">
    <property type="entry name" value="YebF/Colicin-M immunity protein"/>
    <property type="match status" value="1"/>
</dbReference>
<evidence type="ECO:0000256" key="2">
    <source>
        <dbReference type="PROSITE-ProRule" id="PRU01323"/>
    </source>
</evidence>
<dbReference type="Proteomes" id="UP000196435">
    <property type="component" value="Unassembled WGS sequence"/>
</dbReference>
<keyword evidence="1 2" id="KW-1015">Disulfide bond</keyword>
<feature type="chain" id="PRO_5013156375" evidence="3">
    <location>
        <begin position="30"/>
        <end position="125"/>
    </location>
</feature>
<protein>
    <submittedName>
        <fullName evidence="4 5">protein YebF</fullName>
    </submittedName>
</protein>
<evidence type="ECO:0000313" key="4">
    <source>
        <dbReference type="EMBL" id="PHM38025.1"/>
    </source>
</evidence>
<dbReference type="AlphaFoldDB" id="A0A1N6MYR2"/>
<keyword evidence="7" id="KW-1185">Reference proteome</keyword>
<dbReference type="InterPro" id="IPR038703">
    <property type="entry name" value="YebF/Cmi_sf"/>
</dbReference>
<accession>A0A1N6MYR2</accession>
<dbReference type="EMBL" id="FTLG01000190">
    <property type="protein sequence ID" value="SIP73985.1"/>
    <property type="molecule type" value="Genomic_DNA"/>
</dbReference>
<feature type="signal peptide" evidence="3">
    <location>
        <begin position="1"/>
        <end position="29"/>
    </location>
</feature>
<dbReference type="PROSITE" id="PS51979">
    <property type="entry name" value="YEBF_CMI"/>
    <property type="match status" value="1"/>
</dbReference>
<evidence type="ECO:0000256" key="1">
    <source>
        <dbReference type="ARBA" id="ARBA00023157"/>
    </source>
</evidence>
<organism evidence="5 6">
    <name type="scientific">Xenorhabdus innexi</name>
    <dbReference type="NCBI Taxonomy" id="290109"/>
    <lineage>
        <taxon>Bacteria</taxon>
        <taxon>Pseudomonadati</taxon>
        <taxon>Pseudomonadota</taxon>
        <taxon>Gammaproteobacteria</taxon>
        <taxon>Enterobacterales</taxon>
        <taxon>Morganellaceae</taxon>
        <taxon>Xenorhabdus</taxon>
    </lineage>
</organism>
<dbReference type="Proteomes" id="UP000224871">
    <property type="component" value="Unassembled WGS sequence"/>
</dbReference>
<gene>
    <name evidence="5" type="primary">yebF</name>
    <name evidence="4" type="ORF">Xinn_00509</name>
    <name evidence="5" type="ORF">XIS1_480111</name>
</gene>
<dbReference type="InterPro" id="IPR025603">
    <property type="entry name" value="YebF/ColM_immunity"/>
</dbReference>
<name>A0A1N6MYR2_9GAMM</name>
<reference evidence="6" key="1">
    <citation type="submission" date="2016-12" db="EMBL/GenBank/DDBJ databases">
        <authorList>
            <person name="Gaudriault S."/>
        </authorList>
    </citation>
    <scope>NUCLEOTIDE SEQUENCE [LARGE SCALE GENOMIC DNA]</scope>
    <source>
        <strain evidence="6">HGB1681 (deposited as PTA-6826 in the American Type Culture Collection)</strain>
    </source>
</reference>
<evidence type="ECO:0000313" key="5">
    <source>
        <dbReference type="EMBL" id="SIP73985.1"/>
    </source>
</evidence>
<dbReference type="EMBL" id="NIBU01000004">
    <property type="protein sequence ID" value="PHM38025.1"/>
    <property type="molecule type" value="Genomic_DNA"/>
</dbReference>
<dbReference type="Pfam" id="PF13995">
    <property type="entry name" value="YebF"/>
    <property type="match status" value="1"/>
</dbReference>
<keyword evidence="3" id="KW-0732">Signal</keyword>
<feature type="disulfide bond" evidence="2">
    <location>
        <begin position="41"/>
        <end position="114"/>
    </location>
</feature>
<dbReference type="OrthoDB" id="6454940at2"/>
<dbReference type="RefSeq" id="WP_086953426.1">
    <property type="nucleotide sequence ID" value="NZ_CAWNQC010000237.1"/>
</dbReference>
<dbReference type="NCBIfam" id="NF010224">
    <property type="entry name" value="PRK13680.1"/>
    <property type="match status" value="1"/>
</dbReference>
<evidence type="ECO:0000313" key="7">
    <source>
        <dbReference type="Proteomes" id="UP000224871"/>
    </source>
</evidence>
<sequence length="125" mass="14125">MKIKQFIHRAGLLSMAVALSFSFATTVSAAENDHVAKFVSCKNLTKDQIAAQVKQDFLQNRLNHWEKDRKQLGTAKPVAWVNVNDITDDKDALQVPLTVRGTKKDKSYNVTIDCQKETISYSEIR</sequence>
<evidence type="ECO:0000313" key="6">
    <source>
        <dbReference type="Proteomes" id="UP000196435"/>
    </source>
</evidence>
<reference evidence="4 7" key="3">
    <citation type="journal article" date="2017" name="Nat. Microbiol.">
        <title>Natural product diversity associated with the nematode symbionts Photorhabdus and Xenorhabdus.</title>
        <authorList>
            <person name="Tobias N.J."/>
            <person name="Wolff H."/>
            <person name="Djahanschiri B."/>
            <person name="Grundmann F."/>
            <person name="Kronenwerth M."/>
            <person name="Shi Y.M."/>
            <person name="Simonyi S."/>
            <person name="Grun P."/>
            <person name="Shapiro-Ilan D."/>
            <person name="Pidot S.J."/>
            <person name="Stinear T.P."/>
            <person name="Ebersberger I."/>
            <person name="Bode H.B."/>
        </authorList>
    </citation>
    <scope>NUCLEOTIDE SEQUENCE [LARGE SCALE GENOMIC DNA]</scope>
    <source>
        <strain evidence="4 7">DSM 16336</strain>
    </source>
</reference>
<proteinExistence type="predicted"/>